<evidence type="ECO:0000256" key="4">
    <source>
        <dbReference type="ARBA" id="ARBA00022729"/>
    </source>
</evidence>
<dbReference type="Proteomes" id="UP000238164">
    <property type="component" value="Chromosome 1"/>
</dbReference>
<dbReference type="KEGG" id="mgg:MPLG2_3060"/>
<evidence type="ECO:0000313" key="7">
    <source>
        <dbReference type="Proteomes" id="UP000238164"/>
    </source>
</evidence>
<dbReference type="PANTHER" id="PTHR30532:SF1">
    <property type="entry name" value="IRON(3+)-HYDROXAMATE-BINDING PROTEIN FHUD"/>
    <property type="match status" value="1"/>
</dbReference>
<gene>
    <name evidence="6" type="ORF">MPLG2_3060</name>
</gene>
<dbReference type="PROSITE" id="PS50983">
    <property type="entry name" value="FE_B12_PBP"/>
    <property type="match status" value="1"/>
</dbReference>
<dbReference type="AlphaFoldDB" id="A0A2N9JJ64"/>
<evidence type="ECO:0000256" key="2">
    <source>
        <dbReference type="ARBA" id="ARBA00008814"/>
    </source>
</evidence>
<sequence>MTVKAEFGEVELPTDPQAALGMYTTDVDILITLGYPFAKSQPIRGNSDYTTFPSYSPQAELAGVTPFANYPDFNYEKILAAQPDFILNGLGYGKKTDERLKEIGATYTVNAFDGRNWREHVKETADALGRTAQYDAWYAKYQAKVAEVKAAIGDKATNAVVAPVSSWDGKVNSSCYTGLECQTFEELGLTIFAPAKEKNGDGIELSGENLGKLKPITYAFMTVGAGDSGQKEFQTTKDTLGKNKLWTALPFVADDHIVPDEMEMTYGSPSAAMAFLDVVQKSFTS</sequence>
<dbReference type="Gene3D" id="3.40.50.1980">
    <property type="entry name" value="Nitrogenase molybdenum iron protein domain"/>
    <property type="match status" value="2"/>
</dbReference>
<feature type="domain" description="Fe/B12 periplasmic-binding" evidence="5">
    <location>
        <begin position="18"/>
        <end position="285"/>
    </location>
</feature>
<organism evidence="6 7">
    <name type="scientific">Micropruina glycogenica</name>
    <dbReference type="NCBI Taxonomy" id="75385"/>
    <lineage>
        <taxon>Bacteria</taxon>
        <taxon>Bacillati</taxon>
        <taxon>Actinomycetota</taxon>
        <taxon>Actinomycetes</taxon>
        <taxon>Propionibacteriales</taxon>
        <taxon>Nocardioidaceae</taxon>
        <taxon>Micropruina</taxon>
    </lineage>
</organism>
<protein>
    <submittedName>
        <fullName evidence="6">Iron complex transport system substrate-binding protein</fullName>
    </submittedName>
</protein>
<dbReference type="GO" id="GO:1901678">
    <property type="term" value="P:iron coordination entity transport"/>
    <property type="evidence" value="ECO:0007669"/>
    <property type="project" value="UniProtKB-ARBA"/>
</dbReference>
<dbReference type="EMBL" id="LT985188">
    <property type="protein sequence ID" value="SPD88090.1"/>
    <property type="molecule type" value="Genomic_DNA"/>
</dbReference>
<reference evidence="6 7" key="1">
    <citation type="submission" date="2018-02" db="EMBL/GenBank/DDBJ databases">
        <authorList>
            <person name="Cohen D.B."/>
            <person name="Kent A.D."/>
        </authorList>
    </citation>
    <scope>NUCLEOTIDE SEQUENCE [LARGE SCALE GENOMIC DNA]</scope>
    <source>
        <strain evidence="6">1</strain>
    </source>
</reference>
<proteinExistence type="inferred from homology"/>
<evidence type="ECO:0000256" key="3">
    <source>
        <dbReference type="ARBA" id="ARBA00022448"/>
    </source>
</evidence>
<dbReference type="PANTHER" id="PTHR30532">
    <property type="entry name" value="IRON III DICITRATE-BINDING PERIPLASMIC PROTEIN"/>
    <property type="match status" value="1"/>
</dbReference>
<dbReference type="RefSeq" id="WP_105186675.1">
    <property type="nucleotide sequence ID" value="NZ_BAAAGO010000006.1"/>
</dbReference>
<keyword evidence="4" id="KW-0732">Signal</keyword>
<evidence type="ECO:0000313" key="6">
    <source>
        <dbReference type="EMBL" id="SPD88090.1"/>
    </source>
</evidence>
<name>A0A2N9JJ64_9ACTN</name>
<evidence type="ECO:0000259" key="5">
    <source>
        <dbReference type="PROSITE" id="PS50983"/>
    </source>
</evidence>
<accession>A0A2N9JJ64</accession>
<dbReference type="InterPro" id="IPR002491">
    <property type="entry name" value="ABC_transptr_periplasmic_BD"/>
</dbReference>
<keyword evidence="3" id="KW-0813">Transport</keyword>
<dbReference type="InterPro" id="IPR051313">
    <property type="entry name" value="Bact_iron-sidero_bind"/>
</dbReference>
<dbReference type="OrthoDB" id="9793175at2"/>
<evidence type="ECO:0000256" key="1">
    <source>
        <dbReference type="ARBA" id="ARBA00004196"/>
    </source>
</evidence>
<comment type="subcellular location">
    <subcellularLocation>
        <location evidence="1">Cell envelope</location>
    </subcellularLocation>
</comment>
<dbReference type="GO" id="GO:0030288">
    <property type="term" value="C:outer membrane-bounded periplasmic space"/>
    <property type="evidence" value="ECO:0007669"/>
    <property type="project" value="TreeGrafter"/>
</dbReference>
<dbReference type="SUPFAM" id="SSF53807">
    <property type="entry name" value="Helical backbone' metal receptor"/>
    <property type="match status" value="1"/>
</dbReference>
<keyword evidence="7" id="KW-1185">Reference proteome</keyword>
<comment type="similarity">
    <text evidence="2">Belongs to the bacterial solute-binding protein 8 family.</text>
</comment>
<dbReference type="Pfam" id="PF01497">
    <property type="entry name" value="Peripla_BP_2"/>
    <property type="match status" value="1"/>
</dbReference>